<reference evidence="3" key="1">
    <citation type="submission" date="2016-07" db="EMBL/GenBank/DDBJ databases">
        <authorList>
            <person name="Florea S."/>
            <person name="Webb J.S."/>
            <person name="Jaromczyk J."/>
            <person name="Schardl C.L."/>
        </authorList>
    </citation>
    <scope>NUCLEOTIDE SEQUENCE [LARGE SCALE GENOMIC DNA]</scope>
    <source>
        <strain evidence="3">Z6</strain>
    </source>
</reference>
<dbReference type="AlphaFoldDB" id="A0A1C0ADH3"/>
<name>A0A1C0ADH3_9FIRM</name>
<evidence type="ECO:0000313" key="2">
    <source>
        <dbReference type="EMBL" id="OCL28755.1"/>
    </source>
</evidence>
<keyword evidence="3" id="KW-1185">Reference proteome</keyword>
<dbReference type="PANTHER" id="PTHR33933">
    <property type="entry name" value="NUCLEOTIDYLTRANSFERASE"/>
    <property type="match status" value="1"/>
</dbReference>
<organism evidence="2 3">
    <name type="scientific">Orenia metallireducens</name>
    <dbReference type="NCBI Taxonomy" id="1413210"/>
    <lineage>
        <taxon>Bacteria</taxon>
        <taxon>Bacillati</taxon>
        <taxon>Bacillota</taxon>
        <taxon>Clostridia</taxon>
        <taxon>Halanaerobiales</taxon>
        <taxon>Halobacteroidaceae</taxon>
        <taxon>Orenia</taxon>
    </lineage>
</organism>
<dbReference type="Proteomes" id="UP000093514">
    <property type="component" value="Unassembled WGS sequence"/>
</dbReference>
<feature type="domain" description="Polymerase nucleotidyl transferase" evidence="1">
    <location>
        <begin position="16"/>
        <end position="89"/>
    </location>
</feature>
<evidence type="ECO:0000259" key="1">
    <source>
        <dbReference type="Pfam" id="PF01909"/>
    </source>
</evidence>
<protein>
    <recommendedName>
        <fullName evidence="1">Polymerase nucleotidyl transferase domain-containing protein</fullName>
    </recommendedName>
</protein>
<dbReference type="PANTHER" id="PTHR33933:SF1">
    <property type="entry name" value="PROTEIN ADENYLYLTRANSFERASE MNTA-RELATED"/>
    <property type="match status" value="1"/>
</dbReference>
<dbReference type="Pfam" id="PF01909">
    <property type="entry name" value="NTP_transf_2"/>
    <property type="match status" value="1"/>
</dbReference>
<dbReference type="GO" id="GO:0016779">
    <property type="term" value="F:nucleotidyltransferase activity"/>
    <property type="evidence" value="ECO:0007669"/>
    <property type="project" value="InterPro"/>
</dbReference>
<accession>A0A1C0ADH3</accession>
<dbReference type="InterPro" id="IPR002934">
    <property type="entry name" value="Polymerase_NTP_transf_dom"/>
</dbReference>
<evidence type="ECO:0000313" key="3">
    <source>
        <dbReference type="Proteomes" id="UP000093514"/>
    </source>
</evidence>
<proteinExistence type="predicted"/>
<sequence>MLSKDELKLLSDKIVKLINAEKVILFGSYASGNSDEQSDIDLCIITNEKRRKLDIIRELRKNLSSDIDYPLDLLVYNEDEFYEKANLENSFENQIADKGAYLYG</sequence>
<dbReference type="InterPro" id="IPR043519">
    <property type="entry name" value="NT_sf"/>
</dbReference>
<gene>
    <name evidence="2" type="ORF">U472_00095</name>
</gene>
<reference evidence="2 3" key="2">
    <citation type="submission" date="2016-08" db="EMBL/GenBank/DDBJ databases">
        <title>Orenia metallireducens sp. nov. strain Z6, a Novel Metal-reducing Firmicute from the Deep Subsurface.</title>
        <authorList>
            <person name="Maxim B.I."/>
            <person name="Kenneth K."/>
            <person name="Flynn T.M."/>
            <person name="Oloughlin E.J."/>
            <person name="Locke R.A."/>
            <person name="Weber J.R."/>
            <person name="Egan S.M."/>
            <person name="Mackie R.I."/>
            <person name="Cann I.K."/>
        </authorList>
    </citation>
    <scope>NUCLEOTIDE SEQUENCE [LARGE SCALE GENOMIC DNA]</scope>
    <source>
        <strain evidence="2 3">Z6</strain>
    </source>
</reference>
<dbReference type="InterPro" id="IPR052548">
    <property type="entry name" value="Type_VII_TA_antitoxin"/>
</dbReference>
<comment type="caution">
    <text evidence="2">The sequence shown here is derived from an EMBL/GenBank/DDBJ whole genome shotgun (WGS) entry which is preliminary data.</text>
</comment>
<dbReference type="Gene3D" id="3.30.460.10">
    <property type="entry name" value="Beta Polymerase, domain 2"/>
    <property type="match status" value="1"/>
</dbReference>
<dbReference type="SUPFAM" id="SSF81301">
    <property type="entry name" value="Nucleotidyltransferase"/>
    <property type="match status" value="1"/>
</dbReference>
<dbReference type="CDD" id="cd05403">
    <property type="entry name" value="NT_KNTase_like"/>
    <property type="match status" value="1"/>
</dbReference>
<dbReference type="OrthoDB" id="1682923at2"/>
<dbReference type="EMBL" id="LWDV01000002">
    <property type="protein sequence ID" value="OCL28755.1"/>
    <property type="molecule type" value="Genomic_DNA"/>
</dbReference>
<dbReference type="RefSeq" id="WP_068714266.1">
    <property type="nucleotide sequence ID" value="NZ_LWDV01000002.1"/>
</dbReference>